<keyword evidence="1" id="KW-0479">Metal-binding</keyword>
<evidence type="ECO:0000313" key="5">
    <source>
        <dbReference type="EMBL" id="OON23880.1"/>
    </source>
</evidence>
<dbReference type="GO" id="GO:0005634">
    <property type="term" value="C:nucleus"/>
    <property type="evidence" value="ECO:0007669"/>
    <property type="project" value="TreeGrafter"/>
</dbReference>
<keyword evidence="6" id="KW-1185">Reference proteome</keyword>
<dbReference type="PROSITE" id="PS51747">
    <property type="entry name" value="CYT_DCMP_DEAMINASES_2"/>
    <property type="match status" value="1"/>
</dbReference>
<dbReference type="SUPFAM" id="SSF53927">
    <property type="entry name" value="Cytidine deaminase-like"/>
    <property type="match status" value="1"/>
</dbReference>
<dbReference type="PANTHER" id="PTHR11079:SF149">
    <property type="entry name" value="TRNA-SPECIFIC ADENOSINE DEAMINASE 2"/>
    <property type="match status" value="1"/>
</dbReference>
<dbReference type="GO" id="GO:0008270">
    <property type="term" value="F:zinc ion binding"/>
    <property type="evidence" value="ECO:0007669"/>
    <property type="project" value="InterPro"/>
</dbReference>
<evidence type="ECO:0000256" key="3">
    <source>
        <dbReference type="ARBA" id="ARBA00022833"/>
    </source>
</evidence>
<dbReference type="InterPro" id="IPR016193">
    <property type="entry name" value="Cytidine_deaminase-like"/>
</dbReference>
<proteinExistence type="predicted"/>
<dbReference type="AlphaFoldDB" id="A0A1S8XAY1"/>
<gene>
    <name evidence="5" type="ORF">X801_00200</name>
</gene>
<name>A0A1S8XAY1_OPIVI</name>
<protein>
    <submittedName>
        <fullName evidence="5">Cytidine and deoxycytidylate deaminase zinc-binding region</fullName>
    </submittedName>
</protein>
<dbReference type="PANTHER" id="PTHR11079">
    <property type="entry name" value="CYTOSINE DEAMINASE FAMILY MEMBER"/>
    <property type="match status" value="1"/>
</dbReference>
<accession>A0A1S8XAY1</accession>
<feature type="domain" description="CMP/dCMP-type deaminase" evidence="4">
    <location>
        <begin position="1"/>
        <end position="114"/>
    </location>
</feature>
<dbReference type="CDD" id="cd01285">
    <property type="entry name" value="nucleoside_deaminase"/>
    <property type="match status" value="1"/>
</dbReference>
<dbReference type="InterPro" id="IPR016192">
    <property type="entry name" value="APOBEC/CMP_deaminase_Zn-bd"/>
</dbReference>
<dbReference type="Pfam" id="PF00383">
    <property type="entry name" value="dCMP_cyt_deam_1"/>
    <property type="match status" value="1"/>
</dbReference>
<evidence type="ECO:0000259" key="4">
    <source>
        <dbReference type="PROSITE" id="PS51747"/>
    </source>
</evidence>
<evidence type="ECO:0000256" key="2">
    <source>
        <dbReference type="ARBA" id="ARBA00022801"/>
    </source>
</evidence>
<dbReference type="Proteomes" id="UP000243686">
    <property type="component" value="Unassembled WGS sequence"/>
</dbReference>
<sequence>MEVAFELAMEALDAGEVPVGCVFIRDGTIIAKGRNEVNATKCAIEHAEMVAIRRLEQWCIQHQLSLADTLRDSELYVTVEPCIMCASALRFCLPAHPKRIIYGAKNERFGGCGSVFSIHDSDSATTPPLICVSGIQEDRAVSLLKQFYTQENPNAPPELRKSKPCLKNTGSIKVKYRGSAICQLPLGGKKTIWILVKPLEDKGLTNSKICGCSWRHYHVDPLAVNKASLTILGGSNGGLEAVASELNAILRLRKNTADEQTCTELLGTTSHFEPDDEIKKQLVCSPKNSEIIRQFLRFSEQRHEPVPTHRKATQSPFFVGRPSSVMKIDQFIHPNRWHWINPLLKAACYRSQSSVSLIENIDTLEL</sequence>
<evidence type="ECO:0000256" key="1">
    <source>
        <dbReference type="ARBA" id="ARBA00022723"/>
    </source>
</evidence>
<evidence type="ECO:0000313" key="6">
    <source>
        <dbReference type="Proteomes" id="UP000243686"/>
    </source>
</evidence>
<keyword evidence="3" id="KW-0862">Zinc</keyword>
<organism evidence="5 6">
    <name type="scientific">Opisthorchis viverrini</name>
    <name type="common">Southeast Asian liver fluke</name>
    <dbReference type="NCBI Taxonomy" id="6198"/>
    <lineage>
        <taxon>Eukaryota</taxon>
        <taxon>Metazoa</taxon>
        <taxon>Spiralia</taxon>
        <taxon>Lophotrochozoa</taxon>
        <taxon>Platyhelminthes</taxon>
        <taxon>Trematoda</taxon>
        <taxon>Digenea</taxon>
        <taxon>Opisthorchiida</taxon>
        <taxon>Opisthorchiata</taxon>
        <taxon>Opisthorchiidae</taxon>
        <taxon>Opisthorchis</taxon>
    </lineage>
</organism>
<dbReference type="Gene3D" id="3.40.140.10">
    <property type="entry name" value="Cytidine Deaminase, domain 2"/>
    <property type="match status" value="1"/>
</dbReference>
<dbReference type="GO" id="GO:0052717">
    <property type="term" value="F:tRNA-specific adenosine-34 deaminase activity"/>
    <property type="evidence" value="ECO:0007669"/>
    <property type="project" value="UniProtKB-EC"/>
</dbReference>
<reference evidence="5 6" key="1">
    <citation type="submission" date="2015-03" db="EMBL/GenBank/DDBJ databases">
        <title>Draft genome of the nematode, Opisthorchis viverrini.</title>
        <authorList>
            <person name="Mitreva M."/>
        </authorList>
    </citation>
    <scope>NUCLEOTIDE SEQUENCE [LARGE SCALE GENOMIC DNA]</scope>
    <source>
        <strain evidence="5">Khon Kaen</strain>
    </source>
</reference>
<dbReference type="PROSITE" id="PS00903">
    <property type="entry name" value="CYT_DCMP_DEAMINASES_1"/>
    <property type="match status" value="1"/>
</dbReference>
<dbReference type="GO" id="GO:0005737">
    <property type="term" value="C:cytoplasm"/>
    <property type="evidence" value="ECO:0007669"/>
    <property type="project" value="TreeGrafter"/>
</dbReference>
<dbReference type="GO" id="GO:0002100">
    <property type="term" value="P:tRNA wobble adenosine to inosine editing"/>
    <property type="evidence" value="ECO:0007669"/>
    <property type="project" value="InterPro"/>
</dbReference>
<keyword evidence="2" id="KW-0378">Hydrolase</keyword>
<dbReference type="EMBL" id="KV891477">
    <property type="protein sequence ID" value="OON23880.1"/>
    <property type="molecule type" value="Genomic_DNA"/>
</dbReference>
<dbReference type="InterPro" id="IPR002125">
    <property type="entry name" value="CMP_dCMP_dom"/>
</dbReference>